<organism evidence="2 3">
    <name type="scientific">Neogemmobacter tilapiae</name>
    <dbReference type="NCBI Taxonomy" id="875041"/>
    <lineage>
        <taxon>Bacteria</taxon>
        <taxon>Pseudomonadati</taxon>
        <taxon>Pseudomonadota</taxon>
        <taxon>Alphaproteobacteria</taxon>
        <taxon>Rhodobacterales</taxon>
        <taxon>Paracoccaceae</taxon>
        <taxon>Neogemmobacter</taxon>
    </lineage>
</organism>
<evidence type="ECO:0000256" key="1">
    <source>
        <dbReference type="SAM" id="SignalP"/>
    </source>
</evidence>
<proteinExistence type="predicted"/>
<evidence type="ECO:0000313" key="2">
    <source>
        <dbReference type="EMBL" id="GHC50222.1"/>
    </source>
</evidence>
<reference evidence="2" key="2">
    <citation type="submission" date="2020-09" db="EMBL/GenBank/DDBJ databases">
        <authorList>
            <person name="Sun Q."/>
            <person name="Kim S."/>
        </authorList>
    </citation>
    <scope>NUCLEOTIDE SEQUENCE</scope>
    <source>
        <strain evidence="2">KCTC 23310</strain>
    </source>
</reference>
<feature type="chain" id="PRO_5036996828" description="Peptide-binding protein" evidence="1">
    <location>
        <begin position="20"/>
        <end position="208"/>
    </location>
</feature>
<comment type="caution">
    <text evidence="2">The sequence shown here is derived from an EMBL/GenBank/DDBJ whole genome shotgun (WGS) entry which is preliminary data.</text>
</comment>
<dbReference type="EMBL" id="BMYJ01000003">
    <property type="protein sequence ID" value="GHC50222.1"/>
    <property type="molecule type" value="Genomic_DNA"/>
</dbReference>
<sequence>MRNIVAAWLFAMLPLAVSAQVLPALHDVTGVASDDVLNLRAAPNAKAHVLATLPPNATGVEVVSISPDGQWGQVSLGESMGWARLTYLKPADHPAWFTLQTDLSCFGTEPFWSMTTNVTQSTVRYTTPDLGETAWLIAQSFPGQNFSPQAVLQLAEGRVTHVAVLQGEACSDGMSDRAFGISARLYLANPAGEVRGNPALLGCCSIQP</sequence>
<dbReference type="Gene3D" id="2.30.30.40">
    <property type="entry name" value="SH3 Domains"/>
    <property type="match status" value="1"/>
</dbReference>
<evidence type="ECO:0008006" key="4">
    <source>
        <dbReference type="Google" id="ProtNLM"/>
    </source>
</evidence>
<gene>
    <name evidence="2" type="ORF">GCM10007315_10570</name>
</gene>
<keyword evidence="1" id="KW-0732">Signal</keyword>
<dbReference type="AlphaFoldDB" id="A0A918WJ00"/>
<dbReference type="Proteomes" id="UP000638981">
    <property type="component" value="Unassembled WGS sequence"/>
</dbReference>
<evidence type="ECO:0000313" key="3">
    <source>
        <dbReference type="Proteomes" id="UP000638981"/>
    </source>
</evidence>
<reference evidence="2" key="1">
    <citation type="journal article" date="2014" name="Int. J. Syst. Evol. Microbiol.">
        <title>Complete genome sequence of Corynebacterium casei LMG S-19264T (=DSM 44701T), isolated from a smear-ripened cheese.</title>
        <authorList>
            <consortium name="US DOE Joint Genome Institute (JGI-PGF)"/>
            <person name="Walter F."/>
            <person name="Albersmeier A."/>
            <person name="Kalinowski J."/>
            <person name="Ruckert C."/>
        </authorList>
    </citation>
    <scope>NUCLEOTIDE SEQUENCE</scope>
    <source>
        <strain evidence="2">KCTC 23310</strain>
    </source>
</reference>
<keyword evidence="3" id="KW-1185">Reference proteome</keyword>
<feature type="signal peptide" evidence="1">
    <location>
        <begin position="1"/>
        <end position="19"/>
    </location>
</feature>
<protein>
    <recommendedName>
        <fullName evidence="4">Peptide-binding protein</fullName>
    </recommendedName>
</protein>
<accession>A0A918WJ00</accession>
<name>A0A918WJ00_9RHOB</name>
<dbReference type="RefSeq" id="WP_189410592.1">
    <property type="nucleotide sequence ID" value="NZ_BMYJ01000003.1"/>
</dbReference>